<keyword evidence="8" id="KW-0406">Ion transport</keyword>
<sequence>MKLHKIVRISALSVAVVAANTGLAQEETYRGLEEVLVTAQKRTATLQDTPVAVSVVSGELLKQRSLDDIQEMELAVPSLSVTQNQSSSQQTFSIRGLGTSGNNAGLEPSVGVFIDGVYRSRAASAIDDFIAVERVEVLRGPQSSVYGKNTPAGVISIITKKPQREFGADFEQSFGSYNSKITRGTITGPISDTVSYRVSGNRNTRDGFIDNIQEGRDAVNNRNRHALRGQLLIEPSDELTIRLIADTSSIEEDCCGAPFYYNDPGNAAATTALGATILPDDIYARKIKFDRAMETDQEQSGYSAQLDWERESYSFTSLTAFRDFEESNDIDADFIDIELSGVLQNTFDRQVFTQEFRLQSTGENKVDWLLGYYYYDADQDSGGTNRLGSFARPFFDSRVFGLVSLVEQLKGAPTGSYISSGTGRVSEFSLLTTSHSVFGKLDWHINDKLTASLGTRWTTEDKSIDARMTTDAPYSAIDFSDPASDPAVAMLAAINPLFPTYAGFVQLFRPVSDFSEKRSEQEPTGELIISYEYSDDVSLYASGKRGYKAGGFNVGSGSNGADFDKELADAWEVGAKIRALDNNLQVNVAAFSQRLRDFQSNAFNGVTFVLGNAGEIQIDGIEFDTLYAPTSNLFLSFAGSYLDHEYTSYVGGPQIVRPAGSTPPLPPVQDLSGKPLSGVPDWTLSSSINYVKSFGSVEGFANLGARYRGSRNVTSEQNPIADQGSYVTANATVGIRDAGGFWTVNLWGKNITDEEYTDGLFNSVIQAGSFNAYPGDPRSYGVTVRLQF</sequence>
<protein>
    <submittedName>
        <fullName evidence="18">TonB-dependent receptor</fullName>
    </submittedName>
</protein>
<dbReference type="SUPFAM" id="SSF56935">
    <property type="entry name" value="Porins"/>
    <property type="match status" value="1"/>
</dbReference>
<evidence type="ECO:0000313" key="19">
    <source>
        <dbReference type="Proteomes" id="UP000315889"/>
    </source>
</evidence>
<dbReference type="PANTHER" id="PTHR32552">
    <property type="entry name" value="FERRICHROME IRON RECEPTOR-RELATED"/>
    <property type="match status" value="1"/>
</dbReference>
<comment type="similarity">
    <text evidence="12 14">Belongs to the TonB-dependent receptor family.</text>
</comment>
<keyword evidence="5 12" id="KW-0812">Transmembrane</keyword>
<comment type="caution">
    <text evidence="18">The sequence shown here is derived from an EMBL/GenBank/DDBJ whole genome shotgun (WGS) entry which is preliminary data.</text>
</comment>
<keyword evidence="11 12" id="KW-0998">Cell outer membrane</keyword>
<evidence type="ECO:0000259" key="17">
    <source>
        <dbReference type="Pfam" id="PF07715"/>
    </source>
</evidence>
<dbReference type="PROSITE" id="PS01156">
    <property type="entry name" value="TONB_DEPENDENT_REC_2"/>
    <property type="match status" value="1"/>
</dbReference>
<comment type="subcellular location">
    <subcellularLocation>
        <location evidence="1 12">Cell outer membrane</location>
        <topology evidence="1 12">Multi-pass membrane protein</topology>
    </subcellularLocation>
</comment>
<reference evidence="18 19" key="1">
    <citation type="submission" date="2019-02" db="EMBL/GenBank/DDBJ databases">
        <title>Prokaryotic population dynamics and viral predation in marine succession experiment using metagenomics: the confinement effect.</title>
        <authorList>
            <person name="Haro-Moreno J.M."/>
            <person name="Rodriguez-Valera F."/>
            <person name="Lopez-Perez M."/>
        </authorList>
    </citation>
    <scope>NUCLEOTIDE SEQUENCE [LARGE SCALE GENOMIC DNA]</scope>
    <source>
        <strain evidence="18">MED-G170</strain>
    </source>
</reference>
<organism evidence="18 19">
    <name type="scientific">SAR92 clade bacterium</name>
    <dbReference type="NCBI Taxonomy" id="2315479"/>
    <lineage>
        <taxon>Bacteria</taxon>
        <taxon>Pseudomonadati</taxon>
        <taxon>Pseudomonadota</taxon>
        <taxon>Gammaproteobacteria</taxon>
        <taxon>Cellvibrionales</taxon>
        <taxon>Porticoccaceae</taxon>
        <taxon>SAR92 clade</taxon>
    </lineage>
</organism>
<dbReference type="InterPro" id="IPR039426">
    <property type="entry name" value="TonB-dep_rcpt-like"/>
</dbReference>
<dbReference type="EMBL" id="SHBP01000001">
    <property type="protein sequence ID" value="RZO23079.1"/>
    <property type="molecule type" value="Genomic_DNA"/>
</dbReference>
<dbReference type="GO" id="GO:0006826">
    <property type="term" value="P:iron ion transport"/>
    <property type="evidence" value="ECO:0007669"/>
    <property type="project" value="UniProtKB-KW"/>
</dbReference>
<dbReference type="CDD" id="cd01347">
    <property type="entry name" value="ligand_gated_channel"/>
    <property type="match status" value="1"/>
</dbReference>
<dbReference type="Pfam" id="PF00593">
    <property type="entry name" value="TonB_dep_Rec_b-barrel"/>
    <property type="match status" value="1"/>
</dbReference>
<keyword evidence="4" id="KW-0410">Iron transport</keyword>
<evidence type="ECO:0000256" key="4">
    <source>
        <dbReference type="ARBA" id="ARBA00022496"/>
    </source>
</evidence>
<keyword evidence="6 15" id="KW-0732">Signal</keyword>
<dbReference type="InterPro" id="IPR012910">
    <property type="entry name" value="Plug_dom"/>
</dbReference>
<evidence type="ECO:0000256" key="12">
    <source>
        <dbReference type="PROSITE-ProRule" id="PRU01360"/>
    </source>
</evidence>
<evidence type="ECO:0000256" key="14">
    <source>
        <dbReference type="RuleBase" id="RU003357"/>
    </source>
</evidence>
<proteinExistence type="inferred from homology"/>
<evidence type="ECO:0000256" key="3">
    <source>
        <dbReference type="ARBA" id="ARBA00022452"/>
    </source>
</evidence>
<feature type="signal peptide" evidence="15">
    <location>
        <begin position="1"/>
        <end position="24"/>
    </location>
</feature>
<evidence type="ECO:0000256" key="8">
    <source>
        <dbReference type="ARBA" id="ARBA00023065"/>
    </source>
</evidence>
<evidence type="ECO:0000256" key="9">
    <source>
        <dbReference type="ARBA" id="ARBA00023077"/>
    </source>
</evidence>
<dbReference type="InterPro" id="IPR000531">
    <property type="entry name" value="Beta-barrel_TonB"/>
</dbReference>
<dbReference type="Proteomes" id="UP000315889">
    <property type="component" value="Unassembled WGS sequence"/>
</dbReference>
<keyword evidence="10 12" id="KW-0472">Membrane</keyword>
<evidence type="ECO:0000256" key="11">
    <source>
        <dbReference type="ARBA" id="ARBA00023237"/>
    </source>
</evidence>
<dbReference type="Pfam" id="PF07715">
    <property type="entry name" value="Plug"/>
    <property type="match status" value="1"/>
</dbReference>
<feature type="chain" id="PRO_5022093023" evidence="15">
    <location>
        <begin position="25"/>
        <end position="788"/>
    </location>
</feature>
<gene>
    <name evidence="18" type="ORF">EVB03_01595</name>
</gene>
<dbReference type="AlphaFoldDB" id="A0A520MPC7"/>
<evidence type="ECO:0000256" key="2">
    <source>
        <dbReference type="ARBA" id="ARBA00022448"/>
    </source>
</evidence>
<feature type="domain" description="TonB-dependent receptor plug" evidence="17">
    <location>
        <begin position="46"/>
        <end position="154"/>
    </location>
</feature>
<evidence type="ECO:0000256" key="13">
    <source>
        <dbReference type="PROSITE-ProRule" id="PRU10144"/>
    </source>
</evidence>
<keyword evidence="3 12" id="KW-1134">Transmembrane beta strand</keyword>
<evidence type="ECO:0000259" key="16">
    <source>
        <dbReference type="Pfam" id="PF00593"/>
    </source>
</evidence>
<keyword evidence="18" id="KW-0675">Receptor</keyword>
<feature type="short sequence motif" description="TonB C-terminal box" evidence="13">
    <location>
        <begin position="771"/>
        <end position="788"/>
    </location>
</feature>
<dbReference type="InterPro" id="IPR036942">
    <property type="entry name" value="Beta-barrel_TonB_sf"/>
</dbReference>
<accession>A0A520MPC7</accession>
<name>A0A520MPC7_9GAMM</name>
<keyword evidence="7" id="KW-0408">Iron</keyword>
<evidence type="ECO:0000256" key="10">
    <source>
        <dbReference type="ARBA" id="ARBA00023136"/>
    </source>
</evidence>
<dbReference type="PANTHER" id="PTHR32552:SF81">
    <property type="entry name" value="TONB-DEPENDENT OUTER MEMBRANE RECEPTOR"/>
    <property type="match status" value="1"/>
</dbReference>
<dbReference type="PROSITE" id="PS52016">
    <property type="entry name" value="TONB_DEPENDENT_REC_3"/>
    <property type="match status" value="1"/>
</dbReference>
<dbReference type="Gene3D" id="2.40.170.20">
    <property type="entry name" value="TonB-dependent receptor, beta-barrel domain"/>
    <property type="match status" value="1"/>
</dbReference>
<evidence type="ECO:0000256" key="15">
    <source>
        <dbReference type="SAM" id="SignalP"/>
    </source>
</evidence>
<evidence type="ECO:0000256" key="5">
    <source>
        <dbReference type="ARBA" id="ARBA00022692"/>
    </source>
</evidence>
<keyword evidence="2 12" id="KW-0813">Transport</keyword>
<evidence type="ECO:0000256" key="7">
    <source>
        <dbReference type="ARBA" id="ARBA00023004"/>
    </source>
</evidence>
<evidence type="ECO:0000256" key="1">
    <source>
        <dbReference type="ARBA" id="ARBA00004571"/>
    </source>
</evidence>
<feature type="domain" description="TonB-dependent receptor-like beta-barrel" evidence="16">
    <location>
        <begin position="270"/>
        <end position="751"/>
    </location>
</feature>
<dbReference type="InterPro" id="IPR010917">
    <property type="entry name" value="TonB_rcpt_CS"/>
</dbReference>
<evidence type="ECO:0000256" key="6">
    <source>
        <dbReference type="ARBA" id="ARBA00022729"/>
    </source>
</evidence>
<dbReference type="GO" id="GO:0009279">
    <property type="term" value="C:cell outer membrane"/>
    <property type="evidence" value="ECO:0007669"/>
    <property type="project" value="UniProtKB-SubCell"/>
</dbReference>
<keyword evidence="9 14" id="KW-0798">TonB box</keyword>
<evidence type="ECO:0000313" key="18">
    <source>
        <dbReference type="EMBL" id="RZO23079.1"/>
    </source>
</evidence>